<sequence>MRPDFDYFDYEMLDPATPIASRRPAPRSDVCHAERKFVVRSPVVPRQASPHPSDTHGLDHCLVIPPHHRVITLEHDRLDLSMGTVIHQCRDASLTSHTVRLHTSRDKYMNPDIQSRDYIDDHSTTAIPLVFHVDPSLPPEHETANTSSRVR</sequence>
<dbReference type="Proteomes" id="UP001500635">
    <property type="component" value="Unassembled WGS sequence"/>
</dbReference>
<proteinExistence type="predicted"/>
<dbReference type="EMBL" id="BAABFR010000142">
    <property type="protein sequence ID" value="GAA4405680.1"/>
    <property type="molecule type" value="Genomic_DNA"/>
</dbReference>
<name>A0ABP8KF14_9ACTN</name>
<dbReference type="RefSeq" id="WP_345001202.1">
    <property type="nucleotide sequence ID" value="NZ_BAABFR010000142.1"/>
</dbReference>
<protein>
    <submittedName>
        <fullName evidence="1">Uncharacterized protein</fullName>
    </submittedName>
</protein>
<organism evidence="1 2">
    <name type="scientific">Tsukamurella soli</name>
    <dbReference type="NCBI Taxonomy" id="644556"/>
    <lineage>
        <taxon>Bacteria</taxon>
        <taxon>Bacillati</taxon>
        <taxon>Actinomycetota</taxon>
        <taxon>Actinomycetes</taxon>
        <taxon>Mycobacteriales</taxon>
        <taxon>Tsukamurellaceae</taxon>
        <taxon>Tsukamurella</taxon>
    </lineage>
</organism>
<reference evidence="2" key="1">
    <citation type="journal article" date="2019" name="Int. J. Syst. Evol. Microbiol.">
        <title>The Global Catalogue of Microorganisms (GCM) 10K type strain sequencing project: providing services to taxonomists for standard genome sequencing and annotation.</title>
        <authorList>
            <consortium name="The Broad Institute Genomics Platform"/>
            <consortium name="The Broad Institute Genome Sequencing Center for Infectious Disease"/>
            <person name="Wu L."/>
            <person name="Ma J."/>
        </authorList>
    </citation>
    <scope>NUCLEOTIDE SEQUENCE [LARGE SCALE GENOMIC DNA]</scope>
    <source>
        <strain evidence="2">JCM 17688</strain>
    </source>
</reference>
<accession>A0ABP8KF14</accession>
<evidence type="ECO:0000313" key="1">
    <source>
        <dbReference type="EMBL" id="GAA4405680.1"/>
    </source>
</evidence>
<gene>
    <name evidence="1" type="ORF">GCM10023147_48960</name>
</gene>
<comment type="caution">
    <text evidence="1">The sequence shown here is derived from an EMBL/GenBank/DDBJ whole genome shotgun (WGS) entry which is preliminary data.</text>
</comment>
<evidence type="ECO:0000313" key="2">
    <source>
        <dbReference type="Proteomes" id="UP001500635"/>
    </source>
</evidence>
<keyword evidence="2" id="KW-1185">Reference proteome</keyword>